<evidence type="ECO:0000256" key="1">
    <source>
        <dbReference type="SAM" id="SignalP"/>
    </source>
</evidence>
<evidence type="ECO:0008006" key="4">
    <source>
        <dbReference type="Google" id="ProtNLM"/>
    </source>
</evidence>
<evidence type="ECO:0000313" key="3">
    <source>
        <dbReference type="Proteomes" id="UP001552594"/>
    </source>
</evidence>
<accession>A0ABV3JRT3</accession>
<comment type="caution">
    <text evidence="2">The sequence shown here is derived from an EMBL/GenBank/DDBJ whole genome shotgun (WGS) entry which is preliminary data.</text>
</comment>
<keyword evidence="3" id="KW-1185">Reference proteome</keyword>
<organism evidence="2 3">
    <name type="scientific">Streptomyces orinoci</name>
    <name type="common">Streptoverticillium orinoci</name>
    <dbReference type="NCBI Taxonomy" id="67339"/>
    <lineage>
        <taxon>Bacteria</taxon>
        <taxon>Bacillati</taxon>
        <taxon>Actinomycetota</taxon>
        <taxon>Actinomycetes</taxon>
        <taxon>Kitasatosporales</taxon>
        <taxon>Streptomycetaceae</taxon>
        <taxon>Streptomyces</taxon>
    </lineage>
</organism>
<evidence type="ECO:0000313" key="2">
    <source>
        <dbReference type="EMBL" id="MEV5505596.1"/>
    </source>
</evidence>
<sequence>MSSVRNKIALLAATAGLAVGTVALATPAGADVISGGDLQYCRYQICLSYNGDANGGWWTSNAEEWADLAGQTFHSGQRLPTLEVGVGQPVKNAAAWVGNGGTRDIYVYVNSQRYGWGAYDVVYPGHGGDLQVTRNNEAAYSVNPH</sequence>
<dbReference type="RefSeq" id="WP_109279389.1">
    <property type="nucleotide sequence ID" value="NZ_JBFAUK010000002.1"/>
</dbReference>
<reference evidence="2 3" key="1">
    <citation type="submission" date="2024-06" db="EMBL/GenBank/DDBJ databases">
        <title>The Natural Products Discovery Center: Release of the First 8490 Sequenced Strains for Exploring Actinobacteria Biosynthetic Diversity.</title>
        <authorList>
            <person name="Kalkreuter E."/>
            <person name="Kautsar S.A."/>
            <person name="Yang D."/>
            <person name="Bader C.D."/>
            <person name="Teijaro C.N."/>
            <person name="Fluegel L."/>
            <person name="Davis C.M."/>
            <person name="Simpson J.R."/>
            <person name="Lauterbach L."/>
            <person name="Steele A.D."/>
            <person name="Gui C."/>
            <person name="Meng S."/>
            <person name="Li G."/>
            <person name="Viehrig K."/>
            <person name="Ye F."/>
            <person name="Su P."/>
            <person name="Kiefer A.F."/>
            <person name="Nichols A."/>
            <person name="Cepeda A.J."/>
            <person name="Yan W."/>
            <person name="Fan B."/>
            <person name="Jiang Y."/>
            <person name="Adhikari A."/>
            <person name="Zheng C.-J."/>
            <person name="Schuster L."/>
            <person name="Cowan T.M."/>
            <person name="Smanski M.J."/>
            <person name="Chevrette M.G."/>
            <person name="De Carvalho L.P.S."/>
            <person name="Shen B."/>
        </authorList>
    </citation>
    <scope>NUCLEOTIDE SEQUENCE [LARGE SCALE GENOMIC DNA]</scope>
    <source>
        <strain evidence="2 3">NPDC052347</strain>
    </source>
</reference>
<dbReference type="EMBL" id="JBFAUK010000002">
    <property type="protein sequence ID" value="MEV5505596.1"/>
    <property type="molecule type" value="Genomic_DNA"/>
</dbReference>
<dbReference type="Proteomes" id="UP001552594">
    <property type="component" value="Unassembled WGS sequence"/>
</dbReference>
<feature type="chain" id="PRO_5046632706" description="Peptidase inhibitor family I36" evidence="1">
    <location>
        <begin position="26"/>
        <end position="145"/>
    </location>
</feature>
<gene>
    <name evidence="2" type="ORF">AB0L16_03840</name>
</gene>
<feature type="signal peptide" evidence="1">
    <location>
        <begin position="1"/>
        <end position="25"/>
    </location>
</feature>
<keyword evidence="1" id="KW-0732">Signal</keyword>
<name>A0ABV3JRT3_STRON</name>
<proteinExistence type="predicted"/>
<protein>
    <recommendedName>
        <fullName evidence="4">Peptidase inhibitor family I36</fullName>
    </recommendedName>
</protein>